<dbReference type="Proteomes" id="UP000232883">
    <property type="component" value="Chromosome"/>
</dbReference>
<organism evidence="2 3">
    <name type="scientific">Spirosoma pollinicola</name>
    <dbReference type="NCBI Taxonomy" id="2057025"/>
    <lineage>
        <taxon>Bacteria</taxon>
        <taxon>Pseudomonadati</taxon>
        <taxon>Bacteroidota</taxon>
        <taxon>Cytophagia</taxon>
        <taxon>Cytophagales</taxon>
        <taxon>Cytophagaceae</taxon>
        <taxon>Spirosoma</taxon>
    </lineage>
</organism>
<gene>
    <name evidence="2" type="ORF">CWM47_24300</name>
</gene>
<keyword evidence="1" id="KW-0472">Membrane</keyword>
<evidence type="ECO:0000256" key="1">
    <source>
        <dbReference type="SAM" id="Phobius"/>
    </source>
</evidence>
<feature type="transmembrane region" description="Helical" evidence="1">
    <location>
        <begin position="167"/>
        <end position="186"/>
    </location>
</feature>
<reference evidence="2 3" key="1">
    <citation type="submission" date="2017-11" db="EMBL/GenBank/DDBJ databases">
        <title>Taxonomic description and genome sequences of Spirosoma HA7 sp. nov., isolated from pollen microhabitat of Corylus avellana.</title>
        <authorList>
            <person name="Ambika Manirajan B."/>
            <person name="Suarez C."/>
            <person name="Ratering S."/>
            <person name="Geissler-Plaum R."/>
            <person name="Cardinale M."/>
            <person name="Sylvia S."/>
        </authorList>
    </citation>
    <scope>NUCLEOTIDE SEQUENCE [LARGE SCALE GENOMIC DNA]</scope>
    <source>
        <strain evidence="2 3">HA7</strain>
    </source>
</reference>
<feature type="transmembrane region" description="Helical" evidence="1">
    <location>
        <begin position="92"/>
        <end position="109"/>
    </location>
</feature>
<feature type="transmembrane region" description="Helical" evidence="1">
    <location>
        <begin position="115"/>
        <end position="137"/>
    </location>
</feature>
<keyword evidence="1" id="KW-1133">Transmembrane helix</keyword>
<feature type="transmembrane region" description="Helical" evidence="1">
    <location>
        <begin position="198"/>
        <end position="222"/>
    </location>
</feature>
<accession>A0A2K8Z497</accession>
<name>A0A2K8Z497_9BACT</name>
<protein>
    <submittedName>
        <fullName evidence="2">Uncharacterized protein</fullName>
    </submittedName>
</protein>
<evidence type="ECO:0000313" key="2">
    <source>
        <dbReference type="EMBL" id="AUD04692.1"/>
    </source>
</evidence>
<proteinExistence type="predicted"/>
<dbReference type="KEGG" id="spir:CWM47_24300"/>
<dbReference type="RefSeq" id="WP_100990781.1">
    <property type="nucleotide sequence ID" value="NZ_CP025096.1"/>
</dbReference>
<keyword evidence="1" id="KW-0812">Transmembrane</keyword>
<dbReference type="EMBL" id="CP025096">
    <property type="protein sequence ID" value="AUD04692.1"/>
    <property type="molecule type" value="Genomic_DNA"/>
</dbReference>
<dbReference type="AlphaFoldDB" id="A0A2K8Z497"/>
<evidence type="ECO:0000313" key="3">
    <source>
        <dbReference type="Proteomes" id="UP000232883"/>
    </source>
</evidence>
<sequence>MLTPAQLTAIKQHLRETNLLSNEELILELTDHYSLAIEDQLAQGTTFDTALATADAGFGNQPGLLSLEKHYTNASNLAFWQTVLHKLKDYTALPRLIGLFSLTGILYYLLSNFWQATFCGLVILTITLYIIVGRPFFRFPSSKTNYIHEWDNRPYWIYRRRTAGLEWVSNVLLGIGFNVPLFLSVLPTLFSEHTHERFFVFFSAVCFTVSLLSFVIVAELTFQQNPILKRLAASE</sequence>
<keyword evidence="3" id="KW-1185">Reference proteome</keyword>